<evidence type="ECO:0000313" key="2">
    <source>
        <dbReference type="EMBL" id="MDO3383545.1"/>
    </source>
</evidence>
<accession>A0ABT8TIY3</accession>
<sequence>MKPLCIAHRGCTAADRPENSLAAVEAALAFGVDGIEVDLWFLHNRFWITHDRFIDTMSGNKQLITSLSRTELEAQTLSNGEPLADLPELLRLVQGRCLLNLELKNSGGSTLLAKALDDFRQESAAELDHIVISSFNHHELFACRQQLPNIKLGVLLEGLPLNYAACAEPLKPYSFNSAVSWLSRALTDDVHARGFKHWVYTANVPADWQCILDYDIDACFTDRAAEFTAYCQDPAAGTSH</sequence>
<reference evidence="2" key="1">
    <citation type="submission" date="2023-07" db="EMBL/GenBank/DDBJ databases">
        <title>Gilvimarinus algae sp. nov., isolated from the surface of Kelp.</title>
        <authorList>
            <person name="Sun Y.Y."/>
            <person name="Gong Y."/>
            <person name="Du Z.J."/>
        </authorList>
    </citation>
    <scope>NUCLEOTIDE SEQUENCE</scope>
    <source>
        <strain evidence="2">SDUM040014</strain>
    </source>
</reference>
<dbReference type="PROSITE" id="PS51704">
    <property type="entry name" value="GP_PDE"/>
    <property type="match status" value="1"/>
</dbReference>
<dbReference type="PANTHER" id="PTHR46211">
    <property type="entry name" value="GLYCEROPHOSPHORYL DIESTER PHOSPHODIESTERASE"/>
    <property type="match status" value="1"/>
</dbReference>
<feature type="domain" description="GP-PDE" evidence="1">
    <location>
        <begin position="3"/>
        <end position="231"/>
    </location>
</feature>
<dbReference type="InterPro" id="IPR017946">
    <property type="entry name" value="PLC-like_Pdiesterase_TIM-brl"/>
</dbReference>
<evidence type="ECO:0000313" key="3">
    <source>
        <dbReference type="Proteomes" id="UP001168380"/>
    </source>
</evidence>
<comment type="caution">
    <text evidence="2">The sequence shown here is derived from an EMBL/GenBank/DDBJ whole genome shotgun (WGS) entry which is preliminary data.</text>
</comment>
<dbReference type="PANTHER" id="PTHR46211:SF1">
    <property type="entry name" value="GLYCEROPHOSPHODIESTER PHOSPHODIESTERASE, CYTOPLASMIC"/>
    <property type="match status" value="1"/>
</dbReference>
<keyword evidence="3" id="KW-1185">Reference proteome</keyword>
<dbReference type="RefSeq" id="WP_302714383.1">
    <property type="nucleotide sequence ID" value="NZ_JAULRT010000062.1"/>
</dbReference>
<dbReference type="EMBL" id="JAULRT010000062">
    <property type="protein sequence ID" value="MDO3383545.1"/>
    <property type="molecule type" value="Genomic_DNA"/>
</dbReference>
<evidence type="ECO:0000259" key="1">
    <source>
        <dbReference type="PROSITE" id="PS51704"/>
    </source>
</evidence>
<dbReference type="InterPro" id="IPR030395">
    <property type="entry name" value="GP_PDE_dom"/>
</dbReference>
<protein>
    <submittedName>
        <fullName evidence="2">Glycerophosphodiester phosphodiesterase</fullName>
    </submittedName>
</protein>
<name>A0ABT8TIY3_9GAMM</name>
<dbReference type="Pfam" id="PF03009">
    <property type="entry name" value="GDPD"/>
    <property type="match status" value="1"/>
</dbReference>
<organism evidence="2 3">
    <name type="scientific">Gilvimarinus algae</name>
    <dbReference type="NCBI Taxonomy" id="3058037"/>
    <lineage>
        <taxon>Bacteria</taxon>
        <taxon>Pseudomonadati</taxon>
        <taxon>Pseudomonadota</taxon>
        <taxon>Gammaproteobacteria</taxon>
        <taxon>Cellvibrionales</taxon>
        <taxon>Cellvibrionaceae</taxon>
        <taxon>Gilvimarinus</taxon>
    </lineage>
</organism>
<dbReference type="Gene3D" id="3.20.20.190">
    <property type="entry name" value="Phosphatidylinositol (PI) phosphodiesterase"/>
    <property type="match status" value="1"/>
</dbReference>
<dbReference type="SUPFAM" id="SSF51695">
    <property type="entry name" value="PLC-like phosphodiesterases"/>
    <property type="match status" value="1"/>
</dbReference>
<dbReference type="CDD" id="cd08556">
    <property type="entry name" value="GDPD"/>
    <property type="match status" value="1"/>
</dbReference>
<dbReference type="Proteomes" id="UP001168380">
    <property type="component" value="Unassembled WGS sequence"/>
</dbReference>
<gene>
    <name evidence="2" type="ORF">QWI16_15295</name>
</gene>
<proteinExistence type="predicted"/>